<sequence>MADGAGRTGCVCNGRGRCGHGCLRFVVGAFDRACAPAGRWTPAEREQPADDAVAASTHHGTNVARRSTRQRTGRRGPLSAWSIRMPGAARERARGRVAARLRKIIASAAT</sequence>
<evidence type="ECO:0000256" key="1">
    <source>
        <dbReference type="SAM" id="MobiDB-lite"/>
    </source>
</evidence>
<dbReference type="AlphaFoldDB" id="A0A6L3NMN0"/>
<protein>
    <submittedName>
        <fullName evidence="2">Uncharacterized protein</fullName>
    </submittedName>
</protein>
<evidence type="ECO:0000313" key="2">
    <source>
        <dbReference type="EMBL" id="KAB0684744.1"/>
    </source>
</evidence>
<feature type="region of interest" description="Disordered" evidence="1">
    <location>
        <begin position="40"/>
        <end position="79"/>
    </location>
</feature>
<name>A0A6L3NMN0_9BURK</name>
<proteinExistence type="predicted"/>
<accession>A0A6L3NMN0</accession>
<gene>
    <name evidence="2" type="ORF">F7R13_07360</name>
</gene>
<dbReference type="EMBL" id="VZOL01000052">
    <property type="protein sequence ID" value="KAB0684744.1"/>
    <property type="molecule type" value="Genomic_DNA"/>
</dbReference>
<organism evidence="2 3">
    <name type="scientific">Burkholderia territorii</name>
    <dbReference type="NCBI Taxonomy" id="1503055"/>
    <lineage>
        <taxon>Bacteria</taxon>
        <taxon>Pseudomonadati</taxon>
        <taxon>Pseudomonadota</taxon>
        <taxon>Betaproteobacteria</taxon>
        <taxon>Burkholderiales</taxon>
        <taxon>Burkholderiaceae</taxon>
        <taxon>Burkholderia</taxon>
        <taxon>Burkholderia cepacia complex</taxon>
    </lineage>
</organism>
<evidence type="ECO:0000313" key="3">
    <source>
        <dbReference type="Proteomes" id="UP000473571"/>
    </source>
</evidence>
<comment type="caution">
    <text evidence="2">The sequence shown here is derived from an EMBL/GenBank/DDBJ whole genome shotgun (WGS) entry which is preliminary data.</text>
</comment>
<dbReference type="Proteomes" id="UP000473571">
    <property type="component" value="Unassembled WGS sequence"/>
</dbReference>
<reference evidence="2 3" key="1">
    <citation type="submission" date="2019-09" db="EMBL/GenBank/DDBJ databases">
        <title>Draft genome sequences of 48 bacterial type strains from the CCUG.</title>
        <authorList>
            <person name="Tunovic T."/>
            <person name="Pineiro-Iglesias B."/>
            <person name="Unosson C."/>
            <person name="Inganas E."/>
            <person name="Ohlen M."/>
            <person name="Cardew S."/>
            <person name="Jensie-Markopoulos S."/>
            <person name="Salva-Serra F."/>
            <person name="Jaen-Luchoro D."/>
            <person name="Karlsson R."/>
            <person name="Svensson-Stadler L."/>
            <person name="Chun J."/>
            <person name="Moore E."/>
        </authorList>
    </citation>
    <scope>NUCLEOTIDE SEQUENCE [LARGE SCALE GENOMIC DNA]</scope>
    <source>
        <strain evidence="2 3">CCUG 65687</strain>
    </source>
</reference>